<keyword evidence="6" id="KW-0030">Aminoacyl-tRNA synthetase</keyword>
<dbReference type="GO" id="GO:0005829">
    <property type="term" value="C:cytosol"/>
    <property type="evidence" value="ECO:0007669"/>
    <property type="project" value="TreeGrafter"/>
</dbReference>
<evidence type="ECO:0000256" key="4">
    <source>
        <dbReference type="ARBA" id="ARBA00022840"/>
    </source>
</evidence>
<dbReference type="AlphaFoldDB" id="A0A5D3E391"/>
<dbReference type="Gene3D" id="1.10.287.380">
    <property type="entry name" value="Valyl-tRNA synthetase, C-terminal domain"/>
    <property type="match status" value="1"/>
</dbReference>
<keyword evidence="4" id="KW-0067">ATP-binding</keyword>
<dbReference type="PANTHER" id="PTHR11946">
    <property type="entry name" value="VALYL-TRNA SYNTHETASES"/>
    <property type="match status" value="1"/>
</dbReference>
<dbReference type="InterPro" id="IPR010978">
    <property type="entry name" value="tRNA-bd_arm"/>
</dbReference>
<dbReference type="SUPFAM" id="SSF46589">
    <property type="entry name" value="tRNA-binding arm"/>
    <property type="match status" value="1"/>
</dbReference>
<dbReference type="Proteomes" id="UP000321947">
    <property type="component" value="Unassembled WGS sequence"/>
</dbReference>
<evidence type="ECO:0000256" key="7">
    <source>
        <dbReference type="ARBA" id="ARBA00029936"/>
    </source>
</evidence>
<keyword evidence="2 10" id="KW-0436">Ligase</keyword>
<protein>
    <recommendedName>
        <fullName evidence="1">valine--tRNA ligase</fullName>
        <ecNumber evidence="1">6.1.1.9</ecNumber>
    </recommendedName>
    <alternativeName>
        <fullName evidence="7">Valyl-tRNA synthetase</fullName>
    </alternativeName>
</protein>
<dbReference type="PANTHER" id="PTHR11946:SF93">
    <property type="entry name" value="VALINE--TRNA LIGASE, CHLOROPLASTIC_MITOCHONDRIAL 2"/>
    <property type="match status" value="1"/>
</dbReference>
<feature type="domain" description="Valyl-tRNA synthetase tRNA-binding arm" evidence="9">
    <location>
        <begin position="106"/>
        <end position="170"/>
    </location>
</feature>
<dbReference type="GO" id="GO:0005524">
    <property type="term" value="F:ATP binding"/>
    <property type="evidence" value="ECO:0007669"/>
    <property type="project" value="UniProtKB-KW"/>
</dbReference>
<evidence type="ECO:0000313" key="10">
    <source>
        <dbReference type="EMBL" id="TYK30352.1"/>
    </source>
</evidence>
<evidence type="ECO:0000259" key="9">
    <source>
        <dbReference type="Pfam" id="PF10458"/>
    </source>
</evidence>
<comment type="catalytic activity">
    <reaction evidence="8">
        <text>tRNA(Val) + L-valine + ATP = L-valyl-tRNA(Val) + AMP + diphosphate</text>
        <dbReference type="Rhea" id="RHEA:10704"/>
        <dbReference type="Rhea" id="RHEA-COMP:9672"/>
        <dbReference type="Rhea" id="RHEA-COMP:9708"/>
        <dbReference type="ChEBI" id="CHEBI:30616"/>
        <dbReference type="ChEBI" id="CHEBI:33019"/>
        <dbReference type="ChEBI" id="CHEBI:57762"/>
        <dbReference type="ChEBI" id="CHEBI:78442"/>
        <dbReference type="ChEBI" id="CHEBI:78537"/>
        <dbReference type="ChEBI" id="CHEBI:456215"/>
        <dbReference type="EC" id="6.1.1.9"/>
    </reaction>
</comment>
<dbReference type="InterPro" id="IPR037118">
    <property type="entry name" value="Val-tRNA_synth_C_sf"/>
</dbReference>
<comment type="caution">
    <text evidence="10">The sequence shown here is derived from an EMBL/GenBank/DDBJ whole genome shotgun (WGS) entry which is preliminary data.</text>
</comment>
<keyword evidence="5" id="KW-0648">Protein biosynthesis</keyword>
<dbReference type="FunFam" id="1.10.287.380:FF:000001">
    <property type="entry name" value="Valine--tRNA ligase"/>
    <property type="match status" value="1"/>
</dbReference>
<evidence type="ECO:0000256" key="1">
    <source>
        <dbReference type="ARBA" id="ARBA00013169"/>
    </source>
</evidence>
<reference evidence="10 11" key="1">
    <citation type="submission" date="2019-08" db="EMBL/GenBank/DDBJ databases">
        <title>Draft genome sequences of two oriental melons (Cucumis melo L. var makuwa).</title>
        <authorList>
            <person name="Kwon S.-Y."/>
        </authorList>
    </citation>
    <scope>NUCLEOTIDE SEQUENCE [LARGE SCALE GENOMIC DNA]</scope>
    <source>
        <strain evidence="11">cv. Chang Bougi</strain>
        <tissue evidence="10">Leaf</tissue>
    </source>
</reference>
<dbReference type="EC" id="6.1.1.9" evidence="1"/>
<dbReference type="Pfam" id="PF10458">
    <property type="entry name" value="Val_tRNA-synt_C"/>
    <property type="match status" value="1"/>
</dbReference>
<dbReference type="GO" id="GO:0006438">
    <property type="term" value="P:valyl-tRNA aminoacylation"/>
    <property type="evidence" value="ECO:0007669"/>
    <property type="project" value="InterPro"/>
</dbReference>
<dbReference type="InterPro" id="IPR002303">
    <property type="entry name" value="Valyl-tRNA_ligase"/>
</dbReference>
<gene>
    <name evidence="10" type="ORF">E5676_scaffold575G00160</name>
</gene>
<dbReference type="EMBL" id="SSTD01000651">
    <property type="protein sequence ID" value="TYK30352.1"/>
    <property type="molecule type" value="Genomic_DNA"/>
</dbReference>
<keyword evidence="3" id="KW-0547">Nucleotide-binding</keyword>
<dbReference type="InterPro" id="IPR019499">
    <property type="entry name" value="Val-tRNA_synth_tRNA-bd"/>
</dbReference>
<accession>A0A5D3E391</accession>
<evidence type="ECO:0000256" key="2">
    <source>
        <dbReference type="ARBA" id="ARBA00022598"/>
    </source>
</evidence>
<name>A0A5D3E391_CUCMM</name>
<evidence type="ECO:0000256" key="5">
    <source>
        <dbReference type="ARBA" id="ARBA00022917"/>
    </source>
</evidence>
<evidence type="ECO:0000313" key="11">
    <source>
        <dbReference type="Proteomes" id="UP000321947"/>
    </source>
</evidence>
<evidence type="ECO:0000256" key="6">
    <source>
        <dbReference type="ARBA" id="ARBA00023146"/>
    </source>
</evidence>
<evidence type="ECO:0000256" key="8">
    <source>
        <dbReference type="ARBA" id="ARBA00047552"/>
    </source>
</evidence>
<evidence type="ECO:0000256" key="3">
    <source>
        <dbReference type="ARBA" id="ARBA00022741"/>
    </source>
</evidence>
<sequence>MYILDLKETSLLGCKAIGTPIEQNLKLEAATKNEVARLIKDPPLDTAPLLEKSCYLGEKEVLALLTRLDLRNVRFANSPPGNVDQSVHLVAGEGLEAYLPLADMIDISAEVQRLSKRLTKMKMEYDGFIARLSSPSFVEKAPKDIVRGVREKAVEAKEKIALTEKRLSLLRSTAPVPDC</sequence>
<dbReference type="GO" id="GO:0004832">
    <property type="term" value="F:valine-tRNA ligase activity"/>
    <property type="evidence" value="ECO:0007669"/>
    <property type="project" value="UniProtKB-EC"/>
</dbReference>
<organism evidence="10 11">
    <name type="scientific">Cucumis melo var. makuwa</name>
    <name type="common">Oriental melon</name>
    <dbReference type="NCBI Taxonomy" id="1194695"/>
    <lineage>
        <taxon>Eukaryota</taxon>
        <taxon>Viridiplantae</taxon>
        <taxon>Streptophyta</taxon>
        <taxon>Embryophyta</taxon>
        <taxon>Tracheophyta</taxon>
        <taxon>Spermatophyta</taxon>
        <taxon>Magnoliopsida</taxon>
        <taxon>eudicotyledons</taxon>
        <taxon>Gunneridae</taxon>
        <taxon>Pentapetalae</taxon>
        <taxon>rosids</taxon>
        <taxon>fabids</taxon>
        <taxon>Cucurbitales</taxon>
        <taxon>Cucurbitaceae</taxon>
        <taxon>Benincaseae</taxon>
        <taxon>Cucumis</taxon>
    </lineage>
</organism>
<proteinExistence type="predicted"/>